<keyword evidence="3" id="KW-1185">Reference proteome</keyword>
<dbReference type="OrthoDB" id="10011150at2759"/>
<reference evidence="1" key="1">
    <citation type="submission" date="2021-02" db="EMBL/GenBank/DDBJ databases">
        <authorList>
            <person name="Nowell W R."/>
        </authorList>
    </citation>
    <scope>NUCLEOTIDE SEQUENCE</scope>
</reference>
<evidence type="ECO:0000313" key="3">
    <source>
        <dbReference type="Proteomes" id="UP000663829"/>
    </source>
</evidence>
<dbReference type="Proteomes" id="UP000681722">
    <property type="component" value="Unassembled WGS sequence"/>
</dbReference>
<organism evidence="1 3">
    <name type="scientific">Didymodactylos carnosus</name>
    <dbReference type="NCBI Taxonomy" id="1234261"/>
    <lineage>
        <taxon>Eukaryota</taxon>
        <taxon>Metazoa</taxon>
        <taxon>Spiralia</taxon>
        <taxon>Gnathifera</taxon>
        <taxon>Rotifera</taxon>
        <taxon>Eurotatoria</taxon>
        <taxon>Bdelloidea</taxon>
        <taxon>Philodinida</taxon>
        <taxon>Philodinidae</taxon>
        <taxon>Didymodactylos</taxon>
    </lineage>
</organism>
<name>A0A814HEY9_9BILA</name>
<sequence>MGSEQAQLDYNSSNAFHDQIATVQLSPFGEVEWHRIITYSPIYIHWTDVVLDNNRPNVLPSVYRKSSLTSPSRTKLNIKTVDMNNLRLEDDQLLNELYDIRRQGSSTTPGLSDKKLDTETIVPAIPTATVMPQRKLATENSLKNSPVHTPTEDYKRLTGYYRVKSSEIKENNDNVNQSPKHVRSTTAVLIENTQSTIKSYSARYPDSKAGSSTYVNSIGPIKTIENLRLCPKPNPINVDSLGVQLRRSTITRESVLDRTSPLSMTSSKRHLESRRTFQTTMTDLHSSQINRRRHHQQKIANTNTPYTDRIQTNIERSQTGIIKRHTKHMLKKNDIQIHKQKINLKTILVEPWNKPFSLNSNIDESIPNSLEMMEKLGGQSTAFEKNLKFTYNKHLEHLRNIPVR</sequence>
<evidence type="ECO:0000313" key="1">
    <source>
        <dbReference type="EMBL" id="CAF1008184.1"/>
    </source>
</evidence>
<comment type="caution">
    <text evidence="1">The sequence shown here is derived from an EMBL/GenBank/DDBJ whole genome shotgun (WGS) entry which is preliminary data.</text>
</comment>
<dbReference type="AlphaFoldDB" id="A0A814HEY9"/>
<gene>
    <name evidence="1" type="ORF">GPM918_LOCUS14121</name>
    <name evidence="2" type="ORF">SRO942_LOCUS14121</name>
</gene>
<protein>
    <submittedName>
        <fullName evidence="1">Uncharacterized protein</fullName>
    </submittedName>
</protein>
<dbReference type="EMBL" id="CAJNOQ010003352">
    <property type="protein sequence ID" value="CAF1008184.1"/>
    <property type="molecule type" value="Genomic_DNA"/>
</dbReference>
<proteinExistence type="predicted"/>
<evidence type="ECO:0000313" key="2">
    <source>
        <dbReference type="EMBL" id="CAF3779324.1"/>
    </source>
</evidence>
<dbReference type="EMBL" id="CAJOBC010003352">
    <property type="protein sequence ID" value="CAF3779324.1"/>
    <property type="molecule type" value="Genomic_DNA"/>
</dbReference>
<accession>A0A814HEY9</accession>
<dbReference type="Proteomes" id="UP000663829">
    <property type="component" value="Unassembled WGS sequence"/>
</dbReference>